<name>A0A2G5F031_AQUCA</name>
<dbReference type="AlphaFoldDB" id="A0A2G5F031"/>
<dbReference type="Gene3D" id="1.20.58.670">
    <property type="entry name" value="Dsl1p vesicle tethering complex, Tip20p subunit, domain D"/>
    <property type="match status" value="1"/>
</dbReference>
<dbReference type="InterPro" id="IPR042045">
    <property type="entry name" value="EXOC6/Sec15_C_dom1"/>
</dbReference>
<dbReference type="GO" id="GO:0060321">
    <property type="term" value="P:acceptance of pollen"/>
    <property type="evidence" value="ECO:0007669"/>
    <property type="project" value="UniProtKB-ARBA"/>
</dbReference>
<evidence type="ECO:0000256" key="1">
    <source>
        <dbReference type="ARBA" id="ARBA00004514"/>
    </source>
</evidence>
<dbReference type="GO" id="GO:0006886">
    <property type="term" value="P:intracellular protein transport"/>
    <property type="evidence" value="ECO:0007669"/>
    <property type="project" value="InterPro"/>
</dbReference>
<dbReference type="Pfam" id="PF04091">
    <property type="entry name" value="Sec15_C"/>
    <property type="match status" value="1"/>
</dbReference>
<dbReference type="InterPro" id="IPR042044">
    <property type="entry name" value="EXOC6PINT-1/Sec15/Tip20_C_dom2"/>
</dbReference>
<dbReference type="FunCoup" id="A0A2G5F031">
    <property type="interactions" value="3163"/>
</dbReference>
<dbReference type="GO" id="GO:0016020">
    <property type="term" value="C:membrane"/>
    <property type="evidence" value="ECO:0007669"/>
    <property type="project" value="TreeGrafter"/>
</dbReference>
<reference evidence="10 11" key="1">
    <citation type="submission" date="2017-09" db="EMBL/GenBank/DDBJ databases">
        <title>WGS assembly of Aquilegia coerulea Goldsmith.</title>
        <authorList>
            <person name="Hodges S."/>
            <person name="Kramer E."/>
            <person name="Nordborg M."/>
            <person name="Tomkins J."/>
            <person name="Borevitz J."/>
            <person name="Derieg N."/>
            <person name="Yan J."/>
            <person name="Mihaltcheva S."/>
            <person name="Hayes R.D."/>
            <person name="Rokhsar D."/>
        </authorList>
    </citation>
    <scope>NUCLEOTIDE SEQUENCE [LARGE SCALE GENOMIC DNA]</scope>
    <source>
        <strain evidence="11">cv. Goldsmith</strain>
    </source>
</reference>
<evidence type="ECO:0000256" key="7">
    <source>
        <dbReference type="PIRNR" id="PIRNR025007"/>
    </source>
</evidence>
<organism evidence="10 11">
    <name type="scientific">Aquilegia coerulea</name>
    <name type="common">Rocky mountain columbine</name>
    <dbReference type="NCBI Taxonomy" id="218851"/>
    <lineage>
        <taxon>Eukaryota</taxon>
        <taxon>Viridiplantae</taxon>
        <taxon>Streptophyta</taxon>
        <taxon>Embryophyta</taxon>
        <taxon>Tracheophyta</taxon>
        <taxon>Spermatophyta</taxon>
        <taxon>Magnoliopsida</taxon>
        <taxon>Ranunculales</taxon>
        <taxon>Ranunculaceae</taxon>
        <taxon>Thalictroideae</taxon>
        <taxon>Aquilegia</taxon>
    </lineage>
</organism>
<dbReference type="InParanoid" id="A0A2G5F031"/>
<evidence type="ECO:0000256" key="6">
    <source>
        <dbReference type="ARBA" id="ARBA00053307"/>
    </source>
</evidence>
<dbReference type="PIRSF" id="PIRSF025007">
    <property type="entry name" value="Sec15"/>
    <property type="match status" value="1"/>
</dbReference>
<keyword evidence="11" id="KW-1185">Reference proteome</keyword>
<accession>A0A2G5F031</accession>
<evidence type="ECO:0000259" key="8">
    <source>
        <dbReference type="Pfam" id="PF04091"/>
    </source>
</evidence>
<comment type="similarity">
    <text evidence="2 7">Belongs to the SEC15 family.</text>
</comment>
<dbReference type="GO" id="GO:0006893">
    <property type="term" value="P:Golgi to plasma membrane transport"/>
    <property type="evidence" value="ECO:0007669"/>
    <property type="project" value="TreeGrafter"/>
</dbReference>
<evidence type="ECO:0000256" key="3">
    <source>
        <dbReference type="ARBA" id="ARBA00022448"/>
    </source>
</evidence>
<proteinExistence type="inferred from homology"/>
<dbReference type="PANTHER" id="PTHR12702:SF1">
    <property type="entry name" value="EXOCYST COMPLEX COMPONENT SEC15B"/>
    <property type="match status" value="1"/>
</dbReference>
<evidence type="ECO:0000256" key="2">
    <source>
        <dbReference type="ARBA" id="ARBA00007944"/>
    </source>
</evidence>
<gene>
    <name evidence="10" type="ORF">AQUCO_00300699v1</name>
</gene>
<dbReference type="GO" id="GO:0005829">
    <property type="term" value="C:cytosol"/>
    <property type="evidence" value="ECO:0007669"/>
    <property type="project" value="UniProtKB-SubCell"/>
</dbReference>
<dbReference type="FunFam" id="1.10.357.30:FF:000002">
    <property type="entry name" value="Exocyst complex component"/>
    <property type="match status" value="1"/>
</dbReference>
<keyword evidence="4 7" id="KW-0268">Exocytosis</keyword>
<dbReference type="FunFam" id="1.20.58.670:FF:000002">
    <property type="entry name" value="Exocyst complex component"/>
    <property type="match status" value="1"/>
</dbReference>
<dbReference type="InterPro" id="IPR048359">
    <property type="entry name" value="EXOC6_Sec15_N"/>
</dbReference>
<comment type="function">
    <text evidence="6">Component of the exocyst complex involved in the docking of exocytic vesicles with fusion sites on the plasma membrane during regulated or polarized secretion. Involved in polarized cell growth and organ morphogenesis. During cytokinesis, involved in cell plate initiation, cell plate maturation and formation of new primary cell wall.</text>
</comment>
<comment type="subcellular location">
    <subcellularLocation>
        <location evidence="1">Cytoplasm</location>
        <location evidence="1">Cytosol</location>
    </subcellularLocation>
</comment>
<evidence type="ECO:0000313" key="11">
    <source>
        <dbReference type="Proteomes" id="UP000230069"/>
    </source>
</evidence>
<feature type="domain" description="Exocyst complex component EXOC6/Sec15 N-terminal" evidence="9">
    <location>
        <begin position="57"/>
        <end position="226"/>
    </location>
</feature>
<dbReference type="GO" id="GO:0090522">
    <property type="term" value="P:vesicle tethering involved in exocytosis"/>
    <property type="evidence" value="ECO:0007669"/>
    <property type="project" value="UniProtKB-UniRule"/>
</dbReference>
<dbReference type="GO" id="GO:0009860">
    <property type="term" value="P:pollen tube growth"/>
    <property type="evidence" value="ECO:0007669"/>
    <property type="project" value="UniProtKB-ARBA"/>
</dbReference>
<dbReference type="InterPro" id="IPR007225">
    <property type="entry name" value="EXOC6/Sec15"/>
</dbReference>
<dbReference type="EMBL" id="KZ305020">
    <property type="protein sequence ID" value="PIA61329.1"/>
    <property type="molecule type" value="Genomic_DNA"/>
</dbReference>
<sequence length="805" mass="91555">MQSSNTRRKVTPVTNDGESTEKLDELLISSAICNGEDLGPFIRKAFAFGKPETLLLHLKHFTRSKESEIEQVCKAHYQDFIMAVDDLKSLLSEVDSLKSSLSHSNKLLQSVSTPLLNSLDCYVETRNVNQNVCLALDSVQICVKLIEICCRANFHLSKSNFYMVLKCVDLIENEFIEKMSLTTIRRMLEKQIPEIRLYIERRISKEFGDWLVEIRIESRNLGQLAIGKASSARQREEELRIKQRQAEEQSRLSLRDCVYALEEEDEEDVNNVVGFDGNEKFSNGGSGLLGFDLTPLYRAYHIHQTLGLEDRFKKYYFENRKLQLTSDFQVSSMTPFLESHQTFFAQIAGFFIVEDRILRTGGGLISKLEVENLWETAVNKMCSVLEDQFSRMQTASHLLLIKDYVSLLGVTLRRYGYSVEALLDVLSKHRDKYHDLLLSDCKKLIGEALATENFQQLMMKKEYEYSMNVLSFQIQTSDIVPAFPYIAPFSSTIPDCCRIVRSFVEDSVSFMSYGGQLDFYDVVKKYLDRLLSEVLNGALLKLVNSSVQGVQQAMQVAANMVVLERACDFFFRHAAQLSGIPSRMAERGRKQFPLKDARDAAETMLSGMLKTKLDGFMMLTENVNWMTDEPPLHGNEYANEVIIYVETLVSTAQQILPVEVLKRVLQDVLSHISETIIGILLADSLKRFNVNAVMGLDVDIRLLESFADNQAHIFSEADTNQLKSGLAESRQLINLLLSNHPENFLNPVIREKSYNALDPKKVVTISEKLKDPSDRYFGSFGGRGVKANPKKKSLDTLVKRLKDVN</sequence>
<evidence type="ECO:0000313" key="10">
    <source>
        <dbReference type="EMBL" id="PIA61329.1"/>
    </source>
</evidence>
<dbReference type="STRING" id="218851.A0A2G5F031"/>
<dbReference type="InterPro" id="IPR046361">
    <property type="entry name" value="EXOC6/Sec15_C"/>
</dbReference>
<dbReference type="Proteomes" id="UP000230069">
    <property type="component" value="Unassembled WGS sequence"/>
</dbReference>
<evidence type="ECO:0000256" key="4">
    <source>
        <dbReference type="ARBA" id="ARBA00022483"/>
    </source>
</evidence>
<protein>
    <recommendedName>
        <fullName evidence="7">Exocyst complex component</fullName>
    </recommendedName>
</protein>
<dbReference type="GO" id="GO:0009846">
    <property type="term" value="P:pollen germination"/>
    <property type="evidence" value="ECO:0007669"/>
    <property type="project" value="UniProtKB-ARBA"/>
</dbReference>
<dbReference type="GO" id="GO:0000145">
    <property type="term" value="C:exocyst"/>
    <property type="evidence" value="ECO:0007669"/>
    <property type="project" value="UniProtKB-UniRule"/>
</dbReference>
<dbReference type="Pfam" id="PF20651">
    <property type="entry name" value="EXOC6_Sec15_N"/>
    <property type="match status" value="1"/>
</dbReference>
<evidence type="ECO:0000259" key="9">
    <source>
        <dbReference type="Pfam" id="PF20651"/>
    </source>
</evidence>
<dbReference type="PANTHER" id="PTHR12702">
    <property type="entry name" value="SEC15"/>
    <property type="match status" value="1"/>
</dbReference>
<keyword evidence="5" id="KW-0963">Cytoplasm</keyword>
<dbReference type="OrthoDB" id="10267033at2759"/>
<evidence type="ECO:0000256" key="5">
    <source>
        <dbReference type="ARBA" id="ARBA00022490"/>
    </source>
</evidence>
<feature type="domain" description="Exocyst complex subunit EXOC6/Sec15 C-terminal" evidence="8">
    <location>
        <begin position="422"/>
        <end position="768"/>
    </location>
</feature>
<keyword evidence="3 7" id="KW-0813">Transport</keyword>
<dbReference type="Gene3D" id="1.10.357.30">
    <property type="entry name" value="Exocyst complex subunit Sec15 C-terminal domain, N-terminal subdomain"/>
    <property type="match status" value="1"/>
</dbReference>